<proteinExistence type="predicted"/>
<sequence length="53" mass="5755">MGSFLLKNRIAGTPLAERMVAAYLPGWTFSLTHDLAPCPAWEPAKMPLIPAVC</sequence>
<dbReference type="EMBL" id="BKCN01000018">
    <property type="protein sequence ID" value="GER05153.1"/>
    <property type="molecule type" value="Genomic_DNA"/>
</dbReference>
<accession>A0A5A7N9W5</accession>
<protein>
    <submittedName>
        <fullName evidence="1">Uncharacterized protein</fullName>
    </submittedName>
</protein>
<name>A0A5A7N9W5_9PROT</name>
<keyword evidence="2" id="KW-1185">Reference proteome</keyword>
<evidence type="ECO:0000313" key="2">
    <source>
        <dbReference type="Proteomes" id="UP000324996"/>
    </source>
</evidence>
<dbReference type="InterPro" id="IPR021440">
    <property type="entry name" value="DUF3089"/>
</dbReference>
<evidence type="ECO:0000313" key="1">
    <source>
        <dbReference type="EMBL" id="GER05153.1"/>
    </source>
</evidence>
<gene>
    <name evidence="1" type="ORF">JCM17846_28350</name>
</gene>
<dbReference type="Proteomes" id="UP000324996">
    <property type="component" value="Unassembled WGS sequence"/>
</dbReference>
<comment type="caution">
    <text evidence="1">The sequence shown here is derived from an EMBL/GenBank/DDBJ whole genome shotgun (WGS) entry which is preliminary data.</text>
</comment>
<reference evidence="1 2" key="1">
    <citation type="submission" date="2019-09" db="EMBL/GenBank/DDBJ databases">
        <title>NBRP : Genome information of microbial organism related human and environment.</title>
        <authorList>
            <person name="Hattori M."/>
            <person name="Oshima K."/>
            <person name="Inaba H."/>
            <person name="Suda W."/>
            <person name="Sakamoto M."/>
            <person name="Iino T."/>
            <person name="Kitahara M."/>
            <person name="Oshida Y."/>
            <person name="Iida T."/>
            <person name="Kudo T."/>
            <person name="Itoh T."/>
            <person name="Ohkuma M."/>
        </authorList>
    </citation>
    <scope>NUCLEOTIDE SEQUENCE [LARGE SCALE GENOMIC DNA]</scope>
    <source>
        <strain evidence="1 2">Q-1</strain>
    </source>
</reference>
<dbReference type="AlphaFoldDB" id="A0A5A7N9W5"/>
<organism evidence="1 2">
    <name type="scientific">Iodidimonas nitroreducens</name>
    <dbReference type="NCBI Taxonomy" id="1236968"/>
    <lineage>
        <taxon>Bacteria</taxon>
        <taxon>Pseudomonadati</taxon>
        <taxon>Pseudomonadota</taxon>
        <taxon>Alphaproteobacteria</taxon>
        <taxon>Iodidimonadales</taxon>
        <taxon>Iodidimonadaceae</taxon>
        <taxon>Iodidimonas</taxon>
    </lineage>
</organism>
<dbReference type="Pfam" id="PF11288">
    <property type="entry name" value="DUF3089"/>
    <property type="match status" value="1"/>
</dbReference>